<dbReference type="SUPFAM" id="SSF52540">
    <property type="entry name" value="P-loop containing nucleoside triphosphate hydrolases"/>
    <property type="match status" value="1"/>
</dbReference>
<dbReference type="RefSeq" id="WP_035998575.1">
    <property type="nucleotide sequence ID" value="NZ_CP012747.1"/>
</dbReference>
<dbReference type="InterPro" id="IPR027417">
    <property type="entry name" value="P-loop_NTPase"/>
</dbReference>
<name>A0A0P0RHM5_9BURK</name>
<keyword evidence="1" id="KW-0812">Transmembrane</keyword>
<accession>A0A0P0RHM5</accession>
<dbReference type="KEGG" id="bcai:K788_0000655"/>
<feature type="transmembrane region" description="Helical" evidence="1">
    <location>
        <begin position="150"/>
        <end position="169"/>
    </location>
</feature>
<dbReference type="InterPro" id="IPR011646">
    <property type="entry name" value="KAP_P-loop"/>
</dbReference>
<protein>
    <submittedName>
        <fullName evidence="3">KAP family P-loop domain</fullName>
    </submittedName>
</protein>
<feature type="transmembrane region" description="Helical" evidence="1">
    <location>
        <begin position="181"/>
        <end position="203"/>
    </location>
</feature>
<feature type="domain" description="KAP NTPase" evidence="2">
    <location>
        <begin position="25"/>
        <end position="398"/>
    </location>
</feature>
<sequence length="918" mass="101112">MPEVPQLLVDEPSPEDSLGGAHERIARTIANLVRSSPGGQTIHLDGTWGSGKSSIVKMLTHQLEQTAAAGSSGPKGVEKFAVFLYDAWVHSGDPMRRAFLTGLISRTKDAGWLNGHEGPTSAEYWRTKLDRLSRRFKTTTRKSTPVFSPLAKIVLSALVGLGFAIPFFAELEKRIAGDLGSIPLLALTITSAVVAFGLVHLLSDQAMALVLRRTSDEEATEIREDPEPTTIEFQEAFGDLMSTVLSWSDRRLVIVIDNLDRIETAETRTAWALLRSFLDNPQFASASWFKRLWVVVPVADQSKMSNASAGNTNIDLFPENKPSPPPSFLEKVFQIRISLPPLMLHSWKNYLHECLSRCFGEDATGDFDEILRLYEGGGKKPVTPRSIVSFVNELVVLRLERDDAIPLSILAAYVLYGDQFEPDRMKLPDGLKSVLRDTSLESTFAMLHHRAKSPQDASYFSMMPRLEAALDGADTETIAQMLREIPAAEYVIDTYIRENLTRLENQQERLLQAVRALLPLVRGATGIQAERPALSGSTAAHLRQVAVDTLSSAKILRLYNPNLASGLRAMLDLSLDTTKTAELIVAMLRQLANFPDATGTTLSKEISQKWEIWSSMLRECLSIAEIATLVRAEGFEKLVLPIDSESWSRLCSELMGTGHEWILDCSTSLRGISSDLAWLKGQVKTQELASIGPVLRFYRARGHDEFYDEVARSVLAIASSTGPGPGQSNVEQLVRSSLFLFRFDKTRSLPYVAQMAGSALLIALAVFALSAEFTELLAATIYMILMASRGIPIVTLQTAATIANPAQAGIEVLQQFGSGKMALDAKRFQIFARTLDEMRAYEVLNILTASWPRTGMVGALAAVLANDQQFLQRLGDKGDLETSLNEFADQYLPDSVTRKNFIESSLRNATHQSVASSS</sequence>
<keyword evidence="1" id="KW-1133">Transmembrane helix</keyword>
<organism evidence="3 4">
    <name type="scientific">Paraburkholderia caribensis MBA4</name>
    <dbReference type="NCBI Taxonomy" id="1323664"/>
    <lineage>
        <taxon>Bacteria</taxon>
        <taxon>Pseudomonadati</taxon>
        <taxon>Pseudomonadota</taxon>
        <taxon>Betaproteobacteria</taxon>
        <taxon>Burkholderiales</taxon>
        <taxon>Burkholderiaceae</taxon>
        <taxon>Paraburkholderia</taxon>
    </lineage>
</organism>
<evidence type="ECO:0000313" key="4">
    <source>
        <dbReference type="Proteomes" id="UP000019146"/>
    </source>
</evidence>
<evidence type="ECO:0000313" key="3">
    <source>
        <dbReference type="EMBL" id="ALL68244.1"/>
    </source>
</evidence>
<evidence type="ECO:0000259" key="2">
    <source>
        <dbReference type="Pfam" id="PF07693"/>
    </source>
</evidence>
<dbReference type="Pfam" id="PF07693">
    <property type="entry name" value="KAP_NTPase"/>
    <property type="match status" value="1"/>
</dbReference>
<gene>
    <name evidence="3" type="ORF">K788_0000655</name>
</gene>
<dbReference type="AlphaFoldDB" id="A0A0P0RHM5"/>
<dbReference type="GeneID" id="69971978"/>
<evidence type="ECO:0000256" key="1">
    <source>
        <dbReference type="SAM" id="Phobius"/>
    </source>
</evidence>
<dbReference type="EMBL" id="CP012747">
    <property type="protein sequence ID" value="ALL68244.1"/>
    <property type="molecule type" value="Genomic_DNA"/>
</dbReference>
<reference evidence="3 4" key="1">
    <citation type="journal article" date="2014" name="Genome Announc.">
        <title>Draft Genome Sequence of the Haloacid-Degrading Burkholderia caribensis Strain MBA4.</title>
        <authorList>
            <person name="Pan Y."/>
            <person name="Kong K.F."/>
            <person name="Tsang J.S."/>
        </authorList>
    </citation>
    <scope>NUCLEOTIDE SEQUENCE [LARGE SCALE GENOMIC DNA]</scope>
    <source>
        <strain evidence="3 4">MBA4</strain>
    </source>
</reference>
<proteinExistence type="predicted"/>
<dbReference type="Proteomes" id="UP000019146">
    <property type="component" value="Chromosome 2"/>
</dbReference>
<keyword evidence="1" id="KW-0472">Membrane</keyword>